<dbReference type="PANTHER" id="PTHR31591">
    <property type="entry name" value="UPF0613 PROTEIN PB24D3.06C"/>
    <property type="match status" value="1"/>
</dbReference>
<proteinExistence type="predicted"/>
<dbReference type="InterPro" id="IPR013744">
    <property type="entry name" value="SidJ"/>
</dbReference>
<evidence type="ECO:0008006" key="3">
    <source>
        <dbReference type="Google" id="ProtNLM"/>
    </source>
</evidence>
<evidence type="ECO:0000313" key="2">
    <source>
        <dbReference type="Proteomes" id="UP000034617"/>
    </source>
</evidence>
<name>A0A0G1J3P1_9BACT</name>
<dbReference type="Pfam" id="PF08538">
    <property type="entry name" value="DUF1749"/>
    <property type="match status" value="1"/>
</dbReference>
<dbReference type="InterPro" id="IPR029058">
    <property type="entry name" value="AB_hydrolase_fold"/>
</dbReference>
<evidence type="ECO:0000313" key="1">
    <source>
        <dbReference type="EMBL" id="KKT38622.1"/>
    </source>
</evidence>
<protein>
    <recommendedName>
        <fullName evidence="3">Alpha/beta hydrolase fold protein</fullName>
    </recommendedName>
</protein>
<gene>
    <name evidence="1" type="ORF">UW22_C0009G0028</name>
</gene>
<dbReference type="EMBL" id="LCHM01000009">
    <property type="protein sequence ID" value="KKT38622.1"/>
    <property type="molecule type" value="Genomic_DNA"/>
</dbReference>
<dbReference type="AlphaFoldDB" id="A0A0G1J3P1"/>
<sequence>MKQAGDIKISLHKIYSTDGIELDSILFEPRKKTKKIIIHVHGKEGHFIQNHFVVIMGNSYPLSGYAFLTFNNRGHDYMADLIKKTSTGYIWQQGGSMFDILEHALFDIQGVIDYIQALGYTDITLQGHSLGPHKICYYIVNTPNHSVLRLILFTTADVRYQFDSSVPDWQKYSLIAKRMIDEGKGQDLMPIRLWSNCPISASSFWNYTNPDTNCFVFNGTHPEKEYKNFNKITLPILVVNPEHDVATGIRQEKALQLIKERSISKHIETHMIKDAVHNFLGKENELVALITTWLKKSQ</sequence>
<dbReference type="SUPFAM" id="SSF53474">
    <property type="entry name" value="alpha/beta-Hydrolases"/>
    <property type="match status" value="1"/>
</dbReference>
<comment type="caution">
    <text evidence="1">The sequence shown here is derived from an EMBL/GenBank/DDBJ whole genome shotgun (WGS) entry which is preliminary data.</text>
</comment>
<accession>A0A0G1J3P1</accession>
<reference evidence="1 2" key="1">
    <citation type="journal article" date="2015" name="Nature">
        <title>rRNA introns, odd ribosomes, and small enigmatic genomes across a large radiation of phyla.</title>
        <authorList>
            <person name="Brown C.T."/>
            <person name="Hug L.A."/>
            <person name="Thomas B.C."/>
            <person name="Sharon I."/>
            <person name="Castelle C.J."/>
            <person name="Singh A."/>
            <person name="Wilkins M.J."/>
            <person name="Williams K.H."/>
            <person name="Banfield J.F."/>
        </authorList>
    </citation>
    <scope>NUCLEOTIDE SEQUENCE [LARGE SCALE GENOMIC DNA]</scope>
</reference>
<organism evidence="1 2">
    <name type="scientific">Candidatus Gottesmanbacteria bacterium GW2011_GWB1_44_11c</name>
    <dbReference type="NCBI Taxonomy" id="1618447"/>
    <lineage>
        <taxon>Bacteria</taxon>
        <taxon>Candidatus Gottesmaniibacteriota</taxon>
    </lineage>
</organism>
<dbReference type="Proteomes" id="UP000034617">
    <property type="component" value="Unassembled WGS sequence"/>
</dbReference>
<dbReference type="PANTHER" id="PTHR31591:SF1">
    <property type="entry name" value="UPF0613 PROTEIN PB24D3.06C"/>
    <property type="match status" value="1"/>
</dbReference>
<dbReference type="Gene3D" id="3.40.50.1820">
    <property type="entry name" value="alpha/beta hydrolase"/>
    <property type="match status" value="1"/>
</dbReference>